<dbReference type="GO" id="GO:0006508">
    <property type="term" value="P:proteolysis"/>
    <property type="evidence" value="ECO:0007669"/>
    <property type="project" value="InterPro"/>
</dbReference>
<evidence type="ECO:0000313" key="2">
    <source>
        <dbReference type="EMBL" id="SPE19035.1"/>
    </source>
</evidence>
<dbReference type="PANTHER" id="PTHR43421">
    <property type="entry name" value="METALLOPROTEASE PMBA"/>
    <property type="match status" value="1"/>
</dbReference>
<reference evidence="3" key="1">
    <citation type="submission" date="2018-02" db="EMBL/GenBank/DDBJ databases">
        <authorList>
            <person name="Hausmann B."/>
        </authorList>
    </citation>
    <scope>NUCLEOTIDE SEQUENCE [LARGE SCALE GENOMIC DNA]</scope>
    <source>
        <strain evidence="3">Peat soil MAG SbA5</strain>
    </source>
</reference>
<dbReference type="InterPro" id="IPR045569">
    <property type="entry name" value="Metalloprtase-TldD/E_C"/>
</dbReference>
<name>A0A2N9L7T5_9BACT</name>
<evidence type="ECO:0000259" key="1">
    <source>
        <dbReference type="Pfam" id="PF19289"/>
    </source>
</evidence>
<dbReference type="Pfam" id="PF19289">
    <property type="entry name" value="PmbA_TldD_3rd"/>
    <property type="match status" value="1"/>
</dbReference>
<feature type="domain" description="Metalloprotease TldD/E C-terminal" evidence="1">
    <location>
        <begin position="357"/>
        <end position="556"/>
    </location>
</feature>
<dbReference type="SUPFAM" id="SSF111283">
    <property type="entry name" value="Putative modulator of DNA gyrase, PmbA/TldD"/>
    <property type="match status" value="1"/>
</dbReference>
<dbReference type="GO" id="GO:0008237">
    <property type="term" value="F:metallopeptidase activity"/>
    <property type="evidence" value="ECO:0007669"/>
    <property type="project" value="InterPro"/>
</dbReference>
<organism evidence="2 3">
    <name type="scientific">Candidatus Sulfuritelmatomonas gaucii</name>
    <dbReference type="NCBI Taxonomy" id="2043161"/>
    <lineage>
        <taxon>Bacteria</taxon>
        <taxon>Pseudomonadati</taxon>
        <taxon>Acidobacteriota</taxon>
        <taxon>Terriglobia</taxon>
        <taxon>Terriglobales</taxon>
        <taxon>Acidobacteriaceae</taxon>
        <taxon>Candidatus Sulfuritelmatomonas</taxon>
    </lineage>
</organism>
<protein>
    <submittedName>
        <fullName evidence="2">Peptidase U62 modulator of DNA gyrase</fullName>
    </submittedName>
</protein>
<sequence>MSLLHSMTHLPAGCPILKLGAQRRALGRGPRSLFAQIGCPTLGASLFLRLGRGFLTRLLPAAALLTLNLTIANLAHAQSTRADAEKDPVLKAMLTELDRSMSQLQLKGFAKPLFIQYRIEEIDDFETKAEFGSSEGSNRAHQRVARVTVRVGDYKTDSSGGRGDGSLELAALDDDPVALRSALWTATDQAYKAALAAYAQKQAALKEVQTPPQADDFSQEKPIISLADPVALQFDASTWADRVARLSGLYRTDSTLSAGEHDIEYSSASFRARSVTTRVVTSEGTIVRKSSAEYQESFAAGTQAPDGMRLDRSYGSVGTSLADLDSESVFNKHAVEEIASLAELRKAPLVEEEYHGPLLFSADAATDTLHNLLAAAVTATRPALGTEARTNGPFASSYHARVMPDFMNAVDDPGLKTFDSKDLVGAYEIDDEGVPAQAVKLVDAGRLDSYLIGRQPVRDFPQSNGHGRAGITGPAHPMIGVLKITADNGLSYDDLNQKLLALAKDRGLSSVYFVETMGSALSPRLLYRISLDGKRTLVRGAVLDDIDERALRSSIIVAGKNLWVANYFGDPPVTVLAPALLFDDATVRRANEKNEKLPFYPPPD</sequence>
<dbReference type="PANTHER" id="PTHR43421:SF1">
    <property type="entry name" value="METALLOPROTEASE PMBA"/>
    <property type="match status" value="1"/>
</dbReference>
<dbReference type="EMBL" id="OKRB01000074">
    <property type="protein sequence ID" value="SPE19035.1"/>
    <property type="molecule type" value="Genomic_DNA"/>
</dbReference>
<dbReference type="InterPro" id="IPR047657">
    <property type="entry name" value="PmbA"/>
</dbReference>
<dbReference type="InterPro" id="IPR036059">
    <property type="entry name" value="TldD/PmbA_sf"/>
</dbReference>
<gene>
    <name evidence="2" type="ORF">SBA5_190012</name>
</gene>
<dbReference type="Proteomes" id="UP000239735">
    <property type="component" value="Unassembled WGS sequence"/>
</dbReference>
<evidence type="ECO:0000313" key="3">
    <source>
        <dbReference type="Proteomes" id="UP000239735"/>
    </source>
</evidence>
<accession>A0A2N9L7T5</accession>
<dbReference type="GO" id="GO:0005829">
    <property type="term" value="C:cytosol"/>
    <property type="evidence" value="ECO:0007669"/>
    <property type="project" value="TreeGrafter"/>
</dbReference>
<dbReference type="AlphaFoldDB" id="A0A2N9L7T5"/>
<dbReference type="OrthoDB" id="104160at2"/>
<proteinExistence type="predicted"/>